<feature type="transmembrane region" description="Helical" evidence="1">
    <location>
        <begin position="153"/>
        <end position="173"/>
    </location>
</feature>
<protein>
    <submittedName>
        <fullName evidence="2">Uncharacterized protein</fullName>
    </submittedName>
</protein>
<dbReference type="AlphaFoldDB" id="A0A284VLT6"/>
<organism evidence="2 3">
    <name type="scientific">Candidatus Methanoperedens nitratireducens</name>
    <dbReference type="NCBI Taxonomy" id="1392998"/>
    <lineage>
        <taxon>Archaea</taxon>
        <taxon>Methanobacteriati</taxon>
        <taxon>Methanobacteriota</taxon>
        <taxon>Stenosarchaea group</taxon>
        <taxon>Methanomicrobia</taxon>
        <taxon>Methanosarcinales</taxon>
        <taxon>ANME-2 cluster</taxon>
        <taxon>Candidatus Methanoperedentaceae</taxon>
        <taxon>Candidatus Methanoperedens</taxon>
    </lineage>
</organism>
<keyword evidence="1" id="KW-1133">Transmembrane helix</keyword>
<evidence type="ECO:0000256" key="1">
    <source>
        <dbReference type="SAM" id="Phobius"/>
    </source>
</evidence>
<evidence type="ECO:0000313" key="2">
    <source>
        <dbReference type="EMBL" id="SNQ60241.1"/>
    </source>
</evidence>
<dbReference type="EMBL" id="FZMP01000081">
    <property type="protein sequence ID" value="SNQ60241.1"/>
    <property type="molecule type" value="Genomic_DNA"/>
</dbReference>
<reference evidence="3" key="1">
    <citation type="submission" date="2017-06" db="EMBL/GenBank/DDBJ databases">
        <authorList>
            <person name="Cremers G."/>
        </authorList>
    </citation>
    <scope>NUCLEOTIDE SEQUENCE [LARGE SCALE GENOMIC DNA]</scope>
</reference>
<evidence type="ECO:0000313" key="3">
    <source>
        <dbReference type="Proteomes" id="UP000218615"/>
    </source>
</evidence>
<feature type="transmembrane region" description="Helical" evidence="1">
    <location>
        <begin position="180"/>
        <end position="200"/>
    </location>
</feature>
<dbReference type="Proteomes" id="UP000218615">
    <property type="component" value="Unassembled WGS sequence"/>
</dbReference>
<dbReference type="OrthoDB" id="385063at2157"/>
<sequence length="266" mass="30099">MQTKKILSVLIIIIYLILLIPYTIVSNAGEAGIVIDSQEINATSLPEDVQDLLINKENSYYAILIEDQIVLEKKQVSQDKNQITKEKKLILSKENQEKDSFVKIDDIVIDLRVANNIIPVINQSFEKLIIGETGKARFGDIIETMSHYNLTPLLTFSSIDFLAGGLIVVLILTFISQRKVALWTIPAIISCYSFQFFLANLVSGMNQLEVGLMYRLFGLLFIPALPLTLGLKKFEETNEGKQKICELYRHNIKFLRGLIGTFKNID</sequence>
<name>A0A284VLT6_9EURY</name>
<keyword evidence="1" id="KW-0812">Transmembrane</keyword>
<accession>A0A284VLT6</accession>
<feature type="transmembrane region" description="Helical" evidence="1">
    <location>
        <begin position="212"/>
        <end position="231"/>
    </location>
</feature>
<keyword evidence="3" id="KW-1185">Reference proteome</keyword>
<proteinExistence type="predicted"/>
<keyword evidence="1" id="KW-0472">Membrane</keyword>
<feature type="transmembrane region" description="Helical" evidence="1">
    <location>
        <begin position="7"/>
        <end position="25"/>
    </location>
</feature>
<dbReference type="RefSeq" id="WP_096204511.1">
    <property type="nucleotide sequence ID" value="NZ_FZMP01000081.1"/>
</dbReference>
<gene>
    <name evidence="2" type="ORF">MNV_1710008</name>
</gene>